<dbReference type="PANTHER" id="PTHR43792">
    <property type="entry name" value="GNAT FAMILY, PUTATIVE (AFU_ORTHOLOGUE AFUA_3G00765)-RELATED-RELATED"/>
    <property type="match status" value="1"/>
</dbReference>
<evidence type="ECO:0000259" key="1">
    <source>
        <dbReference type="PROSITE" id="PS51186"/>
    </source>
</evidence>
<protein>
    <submittedName>
        <fullName evidence="2">GNAT family N-acetyltransferase</fullName>
        <ecNumber evidence="2">2.3.-.-</ecNumber>
    </submittedName>
</protein>
<sequence length="194" mass="21525">MTRLIEPETPRLRLRQWREGDLAPFAALNADPEVMAHFPAPLSRAESDALAGRIRGLITERGWGLWAVEIKQGESLQASLPTSFIGFVGLHIPRDDLPFAPCVEIGWRLARPSWGHGYAREAAEAALAVAFDSLGLDEVVSFTSLDNRRSRAVMARLGMHHDATFEHPALPPGHPLRPHCLYRLGAADWRGARR</sequence>
<dbReference type="Gene3D" id="3.40.630.30">
    <property type="match status" value="1"/>
</dbReference>
<dbReference type="PANTHER" id="PTHR43792:SF1">
    <property type="entry name" value="N-ACETYLTRANSFERASE DOMAIN-CONTAINING PROTEIN"/>
    <property type="match status" value="1"/>
</dbReference>
<comment type="caution">
    <text evidence="2">The sequence shown here is derived from an EMBL/GenBank/DDBJ whole genome shotgun (WGS) entry which is preliminary data.</text>
</comment>
<evidence type="ECO:0000313" key="3">
    <source>
        <dbReference type="Proteomes" id="UP001596411"/>
    </source>
</evidence>
<dbReference type="InterPro" id="IPR016181">
    <property type="entry name" value="Acyl_CoA_acyltransferase"/>
</dbReference>
<organism evidence="2 3">
    <name type="scientific">Halomonas salifodinae</name>
    <dbReference type="NCBI Taxonomy" id="438745"/>
    <lineage>
        <taxon>Bacteria</taxon>
        <taxon>Pseudomonadati</taxon>
        <taxon>Pseudomonadota</taxon>
        <taxon>Gammaproteobacteria</taxon>
        <taxon>Oceanospirillales</taxon>
        <taxon>Halomonadaceae</taxon>
        <taxon>Halomonas</taxon>
    </lineage>
</organism>
<keyword evidence="2" id="KW-0012">Acyltransferase</keyword>
<accession>A0ABW2F2R7</accession>
<gene>
    <name evidence="2" type="ORF">ACFQH5_17325</name>
</gene>
<proteinExistence type="predicted"/>
<dbReference type="Pfam" id="PF13302">
    <property type="entry name" value="Acetyltransf_3"/>
    <property type="match status" value="1"/>
</dbReference>
<name>A0ABW2F2R7_9GAMM</name>
<dbReference type="RefSeq" id="WP_346063911.1">
    <property type="nucleotide sequence ID" value="NZ_BAAADR010000022.1"/>
</dbReference>
<reference evidence="3" key="1">
    <citation type="journal article" date="2019" name="Int. J. Syst. Evol. Microbiol.">
        <title>The Global Catalogue of Microorganisms (GCM) 10K type strain sequencing project: providing services to taxonomists for standard genome sequencing and annotation.</title>
        <authorList>
            <consortium name="The Broad Institute Genomics Platform"/>
            <consortium name="The Broad Institute Genome Sequencing Center for Infectious Disease"/>
            <person name="Wu L."/>
            <person name="Ma J."/>
        </authorList>
    </citation>
    <scope>NUCLEOTIDE SEQUENCE [LARGE SCALE GENOMIC DNA]</scope>
    <source>
        <strain evidence="3">CGMCC 1.13666</strain>
    </source>
</reference>
<dbReference type="PROSITE" id="PS51186">
    <property type="entry name" value="GNAT"/>
    <property type="match status" value="1"/>
</dbReference>
<keyword evidence="3" id="KW-1185">Reference proteome</keyword>
<dbReference type="InterPro" id="IPR051531">
    <property type="entry name" value="N-acetyltransferase"/>
</dbReference>
<dbReference type="EMBL" id="JBHSZP010000036">
    <property type="protein sequence ID" value="MFC7091308.1"/>
    <property type="molecule type" value="Genomic_DNA"/>
</dbReference>
<dbReference type="EC" id="2.3.-.-" evidence="2"/>
<evidence type="ECO:0000313" key="2">
    <source>
        <dbReference type="EMBL" id="MFC7091308.1"/>
    </source>
</evidence>
<dbReference type="Proteomes" id="UP001596411">
    <property type="component" value="Unassembled WGS sequence"/>
</dbReference>
<feature type="domain" description="N-acetyltransferase" evidence="1">
    <location>
        <begin position="12"/>
        <end position="177"/>
    </location>
</feature>
<dbReference type="SUPFAM" id="SSF55729">
    <property type="entry name" value="Acyl-CoA N-acyltransferases (Nat)"/>
    <property type="match status" value="1"/>
</dbReference>
<dbReference type="InterPro" id="IPR000182">
    <property type="entry name" value="GNAT_dom"/>
</dbReference>
<keyword evidence="2" id="KW-0808">Transferase</keyword>
<dbReference type="GO" id="GO:0016746">
    <property type="term" value="F:acyltransferase activity"/>
    <property type="evidence" value="ECO:0007669"/>
    <property type="project" value="UniProtKB-KW"/>
</dbReference>